<reference evidence="2" key="2">
    <citation type="journal article" date="2021" name="PeerJ">
        <title>Extensive microbial diversity within the chicken gut microbiome revealed by metagenomics and culture.</title>
        <authorList>
            <person name="Gilroy R."/>
            <person name="Ravi A."/>
            <person name="Getino M."/>
            <person name="Pursley I."/>
            <person name="Horton D.L."/>
            <person name="Alikhan N.F."/>
            <person name="Baker D."/>
            <person name="Gharbi K."/>
            <person name="Hall N."/>
            <person name="Watson M."/>
            <person name="Adriaenssens E.M."/>
            <person name="Foster-Nyarko E."/>
            <person name="Jarju S."/>
            <person name="Secka A."/>
            <person name="Antonio M."/>
            <person name="Oren A."/>
            <person name="Chaudhuri R.R."/>
            <person name="La Ragione R."/>
            <person name="Hildebrand F."/>
            <person name="Pallen M.J."/>
        </authorList>
    </citation>
    <scope>NUCLEOTIDE SEQUENCE</scope>
    <source>
        <strain evidence="2">ChiSjej2B20-13462</strain>
    </source>
</reference>
<dbReference type="EMBL" id="DVFN01000091">
    <property type="protein sequence ID" value="HIQ69891.1"/>
    <property type="molecule type" value="Genomic_DNA"/>
</dbReference>
<organism evidence="2 3">
    <name type="scientific">Candidatus Avoscillospira stercorigallinarum</name>
    <dbReference type="NCBI Taxonomy" id="2840708"/>
    <lineage>
        <taxon>Bacteria</taxon>
        <taxon>Bacillati</taxon>
        <taxon>Bacillota</taxon>
        <taxon>Clostridia</taxon>
        <taxon>Eubacteriales</taxon>
        <taxon>Oscillospiraceae</taxon>
        <taxon>Oscillospiraceae incertae sedis</taxon>
        <taxon>Candidatus Avoscillospira</taxon>
    </lineage>
</organism>
<evidence type="ECO:0000313" key="2">
    <source>
        <dbReference type="EMBL" id="HIQ69891.1"/>
    </source>
</evidence>
<accession>A0A9D1CNK4</accession>
<evidence type="ECO:0000256" key="1">
    <source>
        <dbReference type="SAM" id="Phobius"/>
    </source>
</evidence>
<reference evidence="2" key="1">
    <citation type="submission" date="2020-10" db="EMBL/GenBank/DDBJ databases">
        <authorList>
            <person name="Gilroy R."/>
        </authorList>
    </citation>
    <scope>NUCLEOTIDE SEQUENCE</scope>
    <source>
        <strain evidence="2">ChiSjej2B20-13462</strain>
    </source>
</reference>
<evidence type="ECO:0000313" key="3">
    <source>
        <dbReference type="Proteomes" id="UP000886874"/>
    </source>
</evidence>
<gene>
    <name evidence="2" type="ORF">IAA67_06150</name>
</gene>
<dbReference type="Proteomes" id="UP000886874">
    <property type="component" value="Unassembled WGS sequence"/>
</dbReference>
<keyword evidence="1" id="KW-0472">Membrane</keyword>
<feature type="transmembrane region" description="Helical" evidence="1">
    <location>
        <begin position="111"/>
        <end position="130"/>
    </location>
</feature>
<name>A0A9D1CNK4_9FIRM</name>
<comment type="caution">
    <text evidence="2">The sequence shown here is derived from an EMBL/GenBank/DDBJ whole genome shotgun (WGS) entry which is preliminary data.</text>
</comment>
<sequence length="140" mass="15103">MQQRKCKNAVWNGLFLLIFSLGAICGAFLVRIIALGEGSWLAAYCASLSAASALTPWAMLFVVLRPVLVVLAVGMIPGGYRLLPVLVFLRGCLTAYAAAACYVTGSSPAFVIFRGLLLLPLFYYFCRWVYVMQAPGAAAK</sequence>
<feature type="transmembrane region" description="Helical" evidence="1">
    <location>
        <begin position="12"/>
        <end position="34"/>
    </location>
</feature>
<protein>
    <submittedName>
        <fullName evidence="2">Uncharacterized protein</fullName>
    </submittedName>
</protein>
<keyword evidence="1" id="KW-0812">Transmembrane</keyword>
<dbReference type="AlphaFoldDB" id="A0A9D1CNK4"/>
<keyword evidence="1" id="KW-1133">Transmembrane helix</keyword>
<proteinExistence type="predicted"/>